<organism evidence="1 2">
    <name type="scientific">Flavilitoribacter nigricans (strain ATCC 23147 / DSM 23189 / NBRC 102662 / NCIMB 1420 / SS-2)</name>
    <name type="common">Lewinella nigricans</name>
    <dbReference type="NCBI Taxonomy" id="1122177"/>
    <lineage>
        <taxon>Bacteria</taxon>
        <taxon>Pseudomonadati</taxon>
        <taxon>Bacteroidota</taxon>
        <taxon>Saprospiria</taxon>
        <taxon>Saprospirales</taxon>
        <taxon>Lewinellaceae</taxon>
        <taxon>Flavilitoribacter</taxon>
    </lineage>
</organism>
<dbReference type="Gene3D" id="3.30.530.20">
    <property type="match status" value="1"/>
</dbReference>
<evidence type="ECO:0000313" key="2">
    <source>
        <dbReference type="Proteomes" id="UP000223913"/>
    </source>
</evidence>
<dbReference type="AlphaFoldDB" id="A0A2D0N8L7"/>
<proteinExistence type="predicted"/>
<comment type="caution">
    <text evidence="1">The sequence shown here is derived from an EMBL/GenBank/DDBJ whole genome shotgun (WGS) entry which is preliminary data.</text>
</comment>
<dbReference type="OrthoDB" id="9810827at2"/>
<gene>
    <name evidence="1" type="ORF">CRP01_23230</name>
</gene>
<name>A0A2D0N8L7_FLAN2</name>
<dbReference type="InterPro" id="IPR023393">
    <property type="entry name" value="START-like_dom_sf"/>
</dbReference>
<dbReference type="SUPFAM" id="SSF55961">
    <property type="entry name" value="Bet v1-like"/>
    <property type="match status" value="1"/>
</dbReference>
<sequence>MENTVWEFQHAVTCQASCAQIWSFLTDVTNWERLEGTTVNWIRIYGPFDTGTNGETKMPGKMPQRWVIGPVEEERLMVIEVPLEGAVFYNRTELESLEEGKTRILRTMSLAGPNAAGMTDGMQAFEQNAPLGLAKMAREIEAKVAEERKNS</sequence>
<reference evidence="1 2" key="1">
    <citation type="submission" date="2017-10" db="EMBL/GenBank/DDBJ databases">
        <title>The draft genome sequence of Lewinella nigricans NBRC 102662.</title>
        <authorList>
            <person name="Wang K."/>
        </authorList>
    </citation>
    <scope>NUCLEOTIDE SEQUENCE [LARGE SCALE GENOMIC DNA]</scope>
    <source>
        <strain evidence="1 2">NBRC 102662</strain>
    </source>
</reference>
<accession>A0A2D0N8L7</accession>
<evidence type="ECO:0008006" key="3">
    <source>
        <dbReference type="Google" id="ProtNLM"/>
    </source>
</evidence>
<dbReference type="EMBL" id="PDUD01000027">
    <property type="protein sequence ID" value="PHN04113.1"/>
    <property type="molecule type" value="Genomic_DNA"/>
</dbReference>
<evidence type="ECO:0000313" key="1">
    <source>
        <dbReference type="EMBL" id="PHN04113.1"/>
    </source>
</evidence>
<dbReference type="Proteomes" id="UP000223913">
    <property type="component" value="Unassembled WGS sequence"/>
</dbReference>
<dbReference type="RefSeq" id="WP_099152499.1">
    <property type="nucleotide sequence ID" value="NZ_PDUD01000027.1"/>
</dbReference>
<keyword evidence="2" id="KW-1185">Reference proteome</keyword>
<protein>
    <recommendedName>
        <fullName evidence="3">SRPBCC domain-containing protein</fullName>
    </recommendedName>
</protein>